<organism evidence="4 5">
    <name type="scientific">Xylaria multiplex</name>
    <dbReference type="NCBI Taxonomy" id="323545"/>
    <lineage>
        <taxon>Eukaryota</taxon>
        <taxon>Fungi</taxon>
        <taxon>Dikarya</taxon>
        <taxon>Ascomycota</taxon>
        <taxon>Pezizomycotina</taxon>
        <taxon>Sordariomycetes</taxon>
        <taxon>Xylariomycetidae</taxon>
        <taxon>Xylariales</taxon>
        <taxon>Xylariaceae</taxon>
        <taxon>Xylaria</taxon>
    </lineage>
</organism>
<comment type="pathway">
    <text evidence="1">Mycotoxin biosynthesis.</text>
</comment>
<dbReference type="OrthoDB" id="3687641at2759"/>
<protein>
    <recommendedName>
        <fullName evidence="6">Tat pathway signal sequence</fullName>
    </recommendedName>
</protein>
<comment type="similarity">
    <text evidence="2">Belongs to the ustYa family.</text>
</comment>
<sequence length="290" mass="33002">MESKEPSSPITQKDVYCKDFDSDSDSELVAFLGPRPVGQSRRILLWPIIANIVVLLISSSLFATASLRYRQALHLEATTEPLHTQEYAPAVESVGQRYSWQYLGEFGQPSPWRGQPSAEVDEAWNKITRTGAISVTQQDLERLGKLHNSSVMLPIESGGGYMASLEAAHQMHCLDMLRKFSFRDYYADKVAVFSDPFKLRTHMDHCIEMLRQVIMCSADLHIITYDWVDHVDYPWPDFSINRQCRNWDHMIDWIQQRKALTSAPDGILTRPDGAATRSVEPVEYIHSGSP</sequence>
<dbReference type="EMBL" id="WUBL01000052">
    <property type="protein sequence ID" value="KAF2968367.1"/>
    <property type="molecule type" value="Genomic_DNA"/>
</dbReference>
<evidence type="ECO:0000256" key="2">
    <source>
        <dbReference type="ARBA" id="ARBA00035112"/>
    </source>
</evidence>
<evidence type="ECO:0000313" key="4">
    <source>
        <dbReference type="EMBL" id="KAF2968367.1"/>
    </source>
</evidence>
<dbReference type="GO" id="GO:0043386">
    <property type="term" value="P:mycotoxin biosynthetic process"/>
    <property type="evidence" value="ECO:0007669"/>
    <property type="project" value="InterPro"/>
</dbReference>
<feature type="transmembrane region" description="Helical" evidence="3">
    <location>
        <begin position="43"/>
        <end position="65"/>
    </location>
</feature>
<dbReference type="AlphaFoldDB" id="A0A7C8MU29"/>
<dbReference type="Pfam" id="PF11807">
    <property type="entry name" value="UstYa"/>
    <property type="match status" value="1"/>
</dbReference>
<dbReference type="Proteomes" id="UP000481858">
    <property type="component" value="Unassembled WGS sequence"/>
</dbReference>
<proteinExistence type="inferred from homology"/>
<dbReference type="InterPro" id="IPR021765">
    <property type="entry name" value="UstYa-like"/>
</dbReference>
<keyword evidence="3" id="KW-0472">Membrane</keyword>
<gene>
    <name evidence="4" type="ORF">GQX73_g5232</name>
</gene>
<dbReference type="PANTHER" id="PTHR33365:SF4">
    <property type="entry name" value="CYCLOCHLOROTINE BIOSYNTHESIS PROTEIN O"/>
    <property type="match status" value="1"/>
</dbReference>
<comment type="caution">
    <text evidence="4">The sequence shown here is derived from an EMBL/GenBank/DDBJ whole genome shotgun (WGS) entry which is preliminary data.</text>
</comment>
<evidence type="ECO:0000256" key="1">
    <source>
        <dbReference type="ARBA" id="ARBA00004685"/>
    </source>
</evidence>
<evidence type="ECO:0000313" key="5">
    <source>
        <dbReference type="Proteomes" id="UP000481858"/>
    </source>
</evidence>
<keyword evidence="3" id="KW-0812">Transmembrane</keyword>
<reference evidence="4 5" key="1">
    <citation type="submission" date="2019-12" db="EMBL/GenBank/DDBJ databases">
        <title>Draft genome sequence of the ascomycete Xylaria multiplex DSM 110363.</title>
        <authorList>
            <person name="Buettner E."/>
            <person name="Kellner H."/>
        </authorList>
    </citation>
    <scope>NUCLEOTIDE SEQUENCE [LARGE SCALE GENOMIC DNA]</scope>
    <source>
        <strain evidence="4 5">DSM 110363</strain>
    </source>
</reference>
<evidence type="ECO:0000256" key="3">
    <source>
        <dbReference type="SAM" id="Phobius"/>
    </source>
</evidence>
<keyword evidence="5" id="KW-1185">Reference proteome</keyword>
<dbReference type="PANTHER" id="PTHR33365">
    <property type="entry name" value="YALI0B05434P"/>
    <property type="match status" value="1"/>
</dbReference>
<evidence type="ECO:0008006" key="6">
    <source>
        <dbReference type="Google" id="ProtNLM"/>
    </source>
</evidence>
<name>A0A7C8MU29_9PEZI</name>
<keyword evidence="3" id="KW-1133">Transmembrane helix</keyword>
<accession>A0A7C8MU29</accession>
<dbReference type="InParanoid" id="A0A7C8MU29"/>